<dbReference type="CDD" id="cd19540">
    <property type="entry name" value="LCL_NRPS-like"/>
    <property type="match status" value="4"/>
</dbReference>
<evidence type="ECO:0000256" key="1">
    <source>
        <dbReference type="ARBA" id="ARBA00001957"/>
    </source>
</evidence>
<dbReference type="Pfam" id="PF00668">
    <property type="entry name" value="Condensation"/>
    <property type="match status" value="8"/>
</dbReference>
<feature type="domain" description="Carrier" evidence="6">
    <location>
        <begin position="4908"/>
        <end position="4983"/>
    </location>
</feature>
<dbReference type="Gene3D" id="3.30.559.30">
    <property type="entry name" value="Nonribosomal peptide synthetase, condensation domain"/>
    <property type="match status" value="8"/>
</dbReference>
<feature type="domain" description="Carrier" evidence="6">
    <location>
        <begin position="5970"/>
        <end position="6044"/>
    </location>
</feature>
<dbReference type="EMBL" id="JAUBOF010000032">
    <property type="protein sequence ID" value="MDM7488905.1"/>
    <property type="molecule type" value="Genomic_DNA"/>
</dbReference>
<dbReference type="Pfam" id="PF13193">
    <property type="entry name" value="AMP-binding_C"/>
    <property type="match status" value="6"/>
</dbReference>
<dbReference type="PROSITE" id="PS00455">
    <property type="entry name" value="AMP_BINDING"/>
    <property type="match status" value="4"/>
</dbReference>
<dbReference type="PANTHER" id="PTHR45527">
    <property type="entry name" value="NONRIBOSOMAL PEPTIDE SYNTHETASE"/>
    <property type="match status" value="1"/>
</dbReference>
<dbReference type="NCBIfam" id="TIGR01720">
    <property type="entry name" value="NRPS-para261"/>
    <property type="match status" value="2"/>
</dbReference>
<reference evidence="7 8" key="1">
    <citation type="submission" date="2023-06" db="EMBL/GenBank/DDBJ databases">
        <title>Rhodococcus indonesiensis sp. nov a new member of the Rhodococcus ruber lineage isolated from a sediment of neutral hot spring.</title>
        <authorList>
            <person name="Kusuma A.B."/>
            <person name="Fenylestari G."/>
            <person name="Ammar F."/>
            <person name="Nouioui I."/>
            <person name="Goodfellow M."/>
        </authorList>
    </citation>
    <scope>NUCLEOTIDE SEQUENCE [LARGE SCALE GENOMIC DNA]</scope>
    <source>
        <strain evidence="7 8">CSLK01-03</strain>
    </source>
</reference>
<comment type="cofactor">
    <cofactor evidence="1">
        <name>pantetheine 4'-phosphate</name>
        <dbReference type="ChEBI" id="CHEBI:47942"/>
    </cofactor>
</comment>
<evidence type="ECO:0000313" key="7">
    <source>
        <dbReference type="EMBL" id="MDM7488905.1"/>
    </source>
</evidence>
<dbReference type="InterPro" id="IPR006162">
    <property type="entry name" value="Ppantetheine_attach_site"/>
</dbReference>
<evidence type="ECO:0000256" key="4">
    <source>
        <dbReference type="ARBA" id="ARBA00022737"/>
    </source>
</evidence>
<accession>A0ABT7RMN4</accession>
<comment type="caution">
    <text evidence="7">The sequence shown here is derived from an EMBL/GenBank/DDBJ whole genome shotgun (WGS) entry which is preliminary data.</text>
</comment>
<gene>
    <name evidence="7" type="ORF">QT969_11470</name>
</gene>
<protein>
    <submittedName>
        <fullName evidence="7">Non-ribosomal peptide synthase/polyketide synthase</fullName>
    </submittedName>
</protein>
<dbReference type="CDD" id="cd17646">
    <property type="entry name" value="A_NRPS_AB3403-like"/>
    <property type="match status" value="2"/>
</dbReference>
<proteinExistence type="predicted"/>
<evidence type="ECO:0000256" key="2">
    <source>
        <dbReference type="ARBA" id="ARBA00022450"/>
    </source>
</evidence>
<dbReference type="InterPro" id="IPR020806">
    <property type="entry name" value="PKS_PP-bd"/>
</dbReference>
<dbReference type="PANTHER" id="PTHR45527:SF1">
    <property type="entry name" value="FATTY ACID SYNTHASE"/>
    <property type="match status" value="1"/>
</dbReference>
<dbReference type="CDD" id="cd19543">
    <property type="entry name" value="DCL_NRPS"/>
    <property type="match status" value="2"/>
</dbReference>
<dbReference type="PROSITE" id="PS00012">
    <property type="entry name" value="PHOSPHOPANTETHEINE"/>
    <property type="match status" value="6"/>
</dbReference>
<dbReference type="InterPro" id="IPR023213">
    <property type="entry name" value="CAT-like_dom_sf"/>
</dbReference>
<dbReference type="InterPro" id="IPR010071">
    <property type="entry name" value="AA_adenyl_dom"/>
</dbReference>
<sequence length="7276" mass="782422">MNPVPVGVPGELYLAGVQLARGYVGRPDLTSDRFVANPFGAAGERLYRTGDLVTWTEAGELEYLGRTDFQVKLRGLRIELGEIEAALVEHTEAAQAVAMVRGEQLVAYVVPAAGAFDDALARRTLEAHLPSYMVPSAFVVLAELPLNASGKLDRKALPEPVFEVKVFRAATTPVEEIVASVFAEVLGLDRVGLDDDFFALGGNSLIATQVVSRIGAALDASVPLRVLFETSTVEAFAAEVGRQIGTGARRPLEAAPRPERVPLSLAQQRYWFLNQFDTSSAVDNIPFAVRLQGDLDLAAMQAAVRDVIGRHEMLRTYYPDPDGGPHQIVLPVEEALPDLTPYDVTEDDLTEEIVAFMSTTFDVTRQVPVASRIFRITDTDYVLAFVVHHVSADGASMAPLARDVTIAYEARSRGENPGWEPLPVQYADYALWQRDVIGSEDDPDSVAAQQIEYWKRTLAGLPDQIDLPADRPRPPRQSFRGDSLHFTVDAELHRGLQDLARRHNATLFMVIHAALATLMGRLSGTDDVAIGTPIAGRGERVLDDLIGMFVNTLVFRTRVQSDVAFDEFLAQVRETDLGAFAHADVPFERLVEVLNPVRSTARNPLFQVGLSFQNLAQTKLELPGLTVSPTNFELELAKTDLQLTVFDRYDEDGTPARIDATFTCATDLFDKGTVAGFAERFVRVLEAVVADPSVALGDIEILEAAERVRVLEAWNETGHDVDASATLVDLFDEQVRRAPEATALFFEGETLTYGEFDARVNRLARHLVSLGVGPESTVALAMRRSIELLVGMYAVAKAGGAYVPVDPEQPAERTGYILEVAAPVVVLTTERDGFEVPGETSVRTLAIDTADLSALSGAPVTDAERRAPLRASNTAYVIFTSGSTGRPKGVAVPHGAIVNQLVWKRAEYALGADDAVLLKTAATFDLSVWEFWSALVSGGRLVIAAPDGHRDPSYLNGLMAEQAVTTLHVVPSILETLLVDGEDRLPAAVRRVLAIGEALPAATAGRFLAQNAARLDNLYGPTEAAVSVTFHEVDDAAGVSVPIGVPEWNSRVFVLDERLHPVPVGVPGELYLAGAQLARGYQGRADLTAERFVASPFGDGERLYRTGDLVRWDAAGRLEYVGRTDFQVKVRGFRIELGEIEAALRGLDDVRDVAVIARDDDRVGAQLVAYVVPAGGAEVDAAQLKSALAQQLPSYMVPAAFVVLEALPLNVNGKLDRKALPAPVFEARGFRAPTTVTEEAVARVFAEVLDLERVGLDDDFFELGGNSLLATQVASRLGAALDVRVPIRALFESPTVEALAVSVQHQSADARRPLEARSRPERIPLSLAQQRMWFLNRFDTDTAAYNVPMAIRLTGTLDVAALQAAVGDLVARHEILRTYYPETADGPIQVVVPAAQAEQDLTPVPVAEHEILTAVHELGATTFDVTTEVPLRLRLFRLDGNDHVLALVVHHISADGSSAGPLTRDLMQAYIARSQGEFPAWAPLPVQYADYALWQREVLGSEDDPESIAAKQVAYWKDALAGLPDQLELPTDRPRPAVQSFAGARTGFAVDPDLHARLIELARRSNTTLFMVMHTALAVFLARMSDTDDIAIGTPIAGRDERALDDLIGMFVNTLVFRTRVRPDAAFEELLAQAREADLGAFANADVPFERLVEVLNPVRSTARHPLFQVGLSFQNVAQSRLELPGLTIANVDADMEISQFDLHLIVTDRHAEDGAAAGVTGFFTYATDLFDESTVAGFARRFLRVLESVVADPSLPVGDVPLLDDTERVRVLEGWNDTDHAVDSSATLADLFDAQVRRTPDAPALFFAGETLSYGEFDARVNQLARHLISVGVGPESTVALAMRRSIELLVGMYAVTKAGGVYVPLDPDQPAERTGYILDAAAPVVVLTTERDAFELPGDSSVPHLAIDTADLSPHAGDPVTDAERRAPLRASNTAYVIFTSGSTGRPKGVAVPHAAIVNQLLWKREHFGLGSQDAALLKTAATFDLSVWEFWSALVSGGRLVIATPDGHRDPGYLNTLMAEQAVTTLHVVPSMLEALLVDSDGVLPRSLRRVLAIGEALPAATAQRFLQHNTAQLVNLYGPTEAAVSITAGDVADVSGASVPIGVPEWNSRVYVLDGRLHPVPVGVSGELYLAGAQLARGYHGRADLTAERFVASPFGDGERLYRTGDLVRWDAAGRLEYLGRSDFQVKVRGFRIELGEIEAALRGADEVRDVAVLARDDDRTGTQLVAYLVPEPGAVLDIARVKSGLTGALPSYMVPAAFVVLEALPLNVNGKLDRRALPEPVFEAREFRAPSTPVEEIVAGVFADVLGLTRIGVDDDFFELGGNSLLATQVVSRIGAALDAKIPVRAVFEATTVGALAVAVEQHAGGGGRPPLVPQPRPDRIPLSLAQQRMWFLNRFDTESAANNIPVAVRLTGTLDVDAMRAAVRDVVARHEVLRTVYPESDGHAYQVVLPVAEAAPDLAPEPVSEADLVARVVEVVSAGFDVTDEIPLRARLFRVADDDHVLVFVAHHISADGWSMAPLTRDVMIAYVARAAGHEPNRAPLPVQYADFALWQRQVLGSEDDPDSLVSAQADYWKRTLAGLPDELNLPTDRPRPSVQAFEGGKIEFRIDAGTHRQAADLARRSGTTLFMVMHTALAVFLARMAAADDIAIGTPIAGRGEAELDEMVGMFVNTLVLRSHIDADAGFAEHLGRIRESDLEAFAHADLPFERLVEILNPERSTARHPLFQVAMSFENLPETGLELPELSVSTVPFDVDSAKFDLALTLREHTAADGGPDGISAEFTYARSLFDADTVEGFAARFAHLLDAAVADPALPVGDLPLLEPHELERLTQVRGTDVVSGGTLADLLTAGASLDPDATAVRYEGRSITYRELDEDSSRLARLLIERGVGPENIVAVAFPRSYDMVRAVWAVAKAGAAHVPVDPSYPPERVRYMLSDSRAALGLTGTAHRAGLPDDAEWLVVDDPGLAADVAARSAAQITDADRVRPLRPQHPAYLIYTSGSTGRPKGVVVTHTGLGGLLDTILDLYGLTSRSRFLHIMSPSFDPSVMEWIAAFSQGATLVVVPSTIIGGPDLADLFRTERPTHTIITPAVIGTVDPDGLDSLEVVVVGGEALPPELVNRWAPGRTLLNGYGPTEATVISTYAHVLPGDPITIGGPVRGTTALVLDSRLRPVPVGVAGELYLSGAALARGYHRRPVLTSERFVADPFAADGARMYRTGDMVRWRVTADDRLELEFVGRSDFQVKVRGFRIELGEIDSALTSHESVDFAATLGRTTPSGGTVLVSYVLPKAGATVDTAALTEFVGRSLPAHMVPSAIVVLDKIPLTPVGKLDRHALPEPELEEREIRSASNDLEETIAEVFAEVLRLDRVGVDESFFALGGDSIVSIQLVSRAKARGVVFTPRDVFERRSVAGLAEVATRTTAGEGPGGLQELPGGGVGDVPLTPIMREVLGWGGGFDRFSQSVAVTLPKDIDRDVLVRTVGAVVDHHDALRSILEHDADGAPVLRVRAAGTVDADELVTRVEVPADIDDAALTAVASRELDAALDRLAPTEGRVLRFVWFDFGPGDRPGVLLVVAHHLVVDGVSWRILLPDLAVAWGQVAAGQDVTLPAVGTSLRRWAHGLVDAARAPERRAELELWRSVLDGPDPLLGARAFDPAVDVASTVQRLEVTVPAADTDALLTSVPALFHGSVNDGLIAALGLALTRWRRDRGIDATSALLKFEGHGREETVVPGADLSRTVGWFTSAHPVRVDLTGIDVDDAFAGGSAMGSAVKAVKEQLLAIPDKGMGYGLLRHLDPVGSQVLAAYPTQPQVSFNYLGRVSAADVPEELAAIGWVPTDALGGVDAALDADMPANAVVDINAIVSDGADGPRLAAGFAFPTGLLDPEDIESLAAYWVDALAALARYANEPGAGGLTPSDVPLVSVTQQDLEAWEARFPSAADVWPLSPLQSGLLFHALMDESSVDVYTIQAVLDLDGVVDPQRLRTAAQALLDRYPNLRTVFVNDAAGAAVQVVLSDVQVPWREADLSQLVAAEGVRATVPFWREEQARRFAMDEAPLIRFVLASLGEGRYQLGVTVHHILVDGWSMPLLMQDMMMLYATRGDAAPLPRARSYRSFLAWVAERDLDTSRATWARVLDGFEEPTLLAPATDRHPGAEGADRVRLLLDDDRTAEIASTAARLGVTVNTLVQAAWGVLLGRSTGRDDVVFGATVSGRPADLPGVESMVGLFINTLPVRVTFDPQEPIERFLQRLQREQAELLEHHHLGLTEIQRVAGPAVAFDTLTVFESYPLDEKGLAEQAASIDGMSVTGVGTNDATHYPLSLFVHVGSGMELDLRYQRRLFDAQQVETLLSRFVRVLETIAGQPALPVGDVELLDPAELEQILHGWNDSDHALDGTELLLSRFEAQVRRTPDAVALAYEGAELTYAEFGARVNRLARHLISQGVGPESLVGLAIRRSFDLLVGMYAIVEAGGAWVPIDPDHPVDRVRHILDTADPVCIVTTARDEFTVPDGLAVDAVLVDELDMSAISAAPVTDRDRRAPLRPDNTAYAIFTSGSTGRPKGVAVTHRAIVNQTAWMLDEFAMTAQDVYLQKTATTFDVSLWGFFMPLSVGAKLVVATPDGHRDPVYVAEVIAREKVTITDFVPSMLTVFAAHVDRESCTTLRHVFVIGEALPPETIEGVRRISTAAIDNLYGPTEAAVSATFWQAPADGPVDVVPIGVPEWNVRVLVLDGRLRPVPVGVPGELYLAGVQLARGYVRRPDLTSDRFVANPFGAPGERMYRTGDLVTWNEAGELEYIGRTDFQVKFRGQRIELGEIETALLAHESVNQAAVLVVPTPTGDQLAGYVVPAPGHEVDAGAVIEFVTRTLPSYMVPAAIVVLAEFPLNTSGKLDRKALPAPTFAAREFRAPTTPIEEIVAGIFAEVLGVERVGLDDDFFALGGNSLIATQLVARLGAALDSRVPVRVLFDASTVEALAAHVEQHAGSGGAVPLVAGPRPERVPLSLAQQRMWFLNRFDPESAAYNLPVALRLSGRLNVAALQDAIRDVFERHEVLRTAYPETDDGAVQVVLPVTAVVPDLTPVATSWDEVADRIRELAYTGFDVTSEAPIRVRLFTVGEDETIVAFVVHHISADGSSMGPLTRDLVTAYVARSTGNAPDWMPLPVQFADYALWQRRVLGDENDPASVAAKQVTYWKQALADLPDQLDLPTDRPRPAVQSFAGGKIDFTIDADLHRQLVELARGRGATLFMAVHAAFAVLLARLSGTEDIAIGTPIAGRGQRELDDLIGMFVNTLVFRTRVESGESFADLLDQARERDLQAFAHADVPFERLVEVLNPERSTARHPLFQVGLSFQNLATTSLELPGLTVSGVDADLQTSQFDLHLVVTDRYADDGAPEGITSVLTYATDLFDEPTVVGFAERFVRVLEAVVADPSVALGDIEILEAAERVRVLEAWNETGHDVDASATLVDLFDEQVRRAPEATALFFEGETLTYGEFDARVNRLARHLVSLGVGPESTVALAMRRSIELLVGMYAVAKAGGAYVPVDPEQPAERTGYILEVAAPVVVLTTERDGFEVPGQTIPMITLDTLALDELSGAPIGDAERRAPLRASNTAYVIFTSGSTGRPKGVAVPHGAIVNQLVWNRAEYALGADDAVLLKTAATFDLSVWEFWSALVSGGRLVIAAPDGHRDPSYLNGLMAEQSVTTLHLVPSMLETLLVDGEDRLPAAVRRVLAIGEALPAATAGRFLAQNAARLDNLYGPTEAAVSVTFHEVDDAAGVSVPIGVPEWNSRVFVLDERLHPVPVGVPGELYLAGAQLARGYQGRADLTAERFVASPFGDGERLYRTGDLVRWDAAGRLEYVGRTDFQVKVRGFRIELGEIEAALRGLDDVRDVAVVVRDDDRVGPQVIAYLVPQPGVVLDVADVSSRLGRDLPSYMVPAAFVVLEALPLNVNGKLDRKALPAPVFEAREFRAPTTVTEEAVARVFAEVLDLDRVGLDDDFFALGGDSIVSIQLVSRAKARGVVFTPRDVFERKTVAGLAEIATLTGGVERALTELPGGGIGDVPLTPVMRAALEASGDVDRLAVSTAVTLPAGVDAAALAGAVGAVVDHHDALRTIVEHDADGAVTLRVRATGTVDPETLLAQAEPAIGTPDDRQDRAERALAAAVDRLDPAAGRMVQFVRIDDERGETLLIVAHRFVADDASWRILIDDLAAAYEALASGQPVVLPPVGTSLRRWTHGLAEAAGRTERRTELALWRSILDTPDFPIGDRPLDPAVDVGATVEHVHSTVPASDAEALLVAVPERFHGTVRDGLVTALGLALVRWRRDRGIDETATLLEVDGDGRDSTVVPGADLSRTVGCFTIAFPFRAGFGGIDVDDAFAGGPAMGDAVKAVKEQLRALPDGGAGFGLLRYLDPGSDGDLGAPRPQVALHFGEPAVSVEGGAWSPTAAPGDRTVRPAGTPVTTTVDVTATVSYGPDGRQLEAHFGFPAGVVERSEIEELAQHWHEALTALARHVREPGAGGLTPSDVPLVSVAQHDLDVWQSRYPSATDVWPLSPLQAGLHFHALMTEASVDVYTMQAVLELGGAVDPERLRAAAQALLNRYPNLRTVFVTDSGDPVQLVLGDVEVQWRHEHLGDLDEAARDAELARILRDEQVRRFDLGRAPLIRFLFVDLAEGRSLLAVTVHHILIDGWSMPVLMQDLMALYVTRGDTTALPAAHSYREFLEWLTEQDREASLEVWAKALAGVEEPTVLAPSVRRPDADAISSVHVVFDEERAAAVSALAASLGITVNTLVQAAWAVLLGRIVGRSDVTFGATVSGRPAELPGVESMVGLFINTLPVRVDTDDDETIAQLLRRVQAQQADLLGHHYLGLTEIQQRAGGRIGFDTLLVFESYPIDRAALSAAATDLDGMTVTDVRLDDATHYPLTLLTLAQSEIVFTFKYLERYFDESEVNVLSQRFVRVLEAFVADPQAVVGDIDLMDAAERAHLVAEAEPAAAPVASTGRTLAAVLANVVEEDPEAPAVAVDGTEVPYRELDARSSRLARVLVARGVGAGDVVAVAVPRSVQSVVAQWAVAKTGAALLMVDPAVPAAGMPDSARVTLGLTVTGVTGLPGAVPWLQLDDEQLRAEQAAQAAHPVSYADRLRPVEPESPALVTATRTLTQAEVIDRIGELREQYGLTYESRSAAVGSPAAESGVLEPLLVTATGATVVVVPEGADSGDALDAALYDEWVTHAHLTADALDTLEPGGLEDLAVVVVVDRAPDELLERWRAAHRVVVV</sequence>
<dbReference type="Gene3D" id="2.30.38.10">
    <property type="entry name" value="Luciferase, Domain 3"/>
    <property type="match status" value="6"/>
</dbReference>
<feature type="domain" description="Carrier" evidence="6">
    <location>
        <begin position="1232"/>
        <end position="1307"/>
    </location>
</feature>
<dbReference type="Pfam" id="PF00550">
    <property type="entry name" value="PP-binding"/>
    <property type="match status" value="6"/>
</dbReference>
<dbReference type="CDD" id="cd05930">
    <property type="entry name" value="A_NRPS"/>
    <property type="match status" value="2"/>
</dbReference>
<dbReference type="NCBIfam" id="NF003417">
    <property type="entry name" value="PRK04813.1"/>
    <property type="match status" value="7"/>
</dbReference>
<dbReference type="Gene3D" id="3.30.300.30">
    <property type="match status" value="6"/>
</dbReference>
<dbReference type="Gene3D" id="3.40.50.980">
    <property type="match status" value="12"/>
</dbReference>
<dbReference type="Proteomes" id="UP001233164">
    <property type="component" value="Unassembled WGS sequence"/>
</dbReference>
<keyword evidence="5" id="KW-0045">Antibiotic biosynthesis</keyword>
<dbReference type="SUPFAM" id="SSF47336">
    <property type="entry name" value="ACP-like"/>
    <property type="match status" value="6"/>
</dbReference>
<dbReference type="NCBIfam" id="TIGR01733">
    <property type="entry name" value="AA-adenyl-dom"/>
    <property type="match status" value="5"/>
</dbReference>
<feature type="domain" description="Carrier" evidence="6">
    <location>
        <begin position="3352"/>
        <end position="3426"/>
    </location>
</feature>
<dbReference type="SMART" id="SM00823">
    <property type="entry name" value="PKS_PP"/>
    <property type="match status" value="6"/>
</dbReference>
<feature type="domain" description="Carrier" evidence="6">
    <location>
        <begin position="2294"/>
        <end position="2369"/>
    </location>
</feature>
<keyword evidence="4" id="KW-0677">Repeat</keyword>
<keyword evidence="2" id="KW-0596">Phosphopantetheine</keyword>
<dbReference type="Gene3D" id="3.30.559.10">
    <property type="entry name" value="Chloramphenicol acetyltransferase-like domain"/>
    <property type="match status" value="8"/>
</dbReference>
<keyword evidence="8" id="KW-1185">Reference proteome</keyword>
<dbReference type="Gene3D" id="1.10.1200.10">
    <property type="entry name" value="ACP-like"/>
    <property type="match status" value="6"/>
</dbReference>
<dbReference type="InterPro" id="IPR001242">
    <property type="entry name" value="Condensation_dom"/>
</dbReference>
<organism evidence="7 8">
    <name type="scientific">Rhodococcus indonesiensis</name>
    <dbReference type="NCBI Taxonomy" id="3055869"/>
    <lineage>
        <taxon>Bacteria</taxon>
        <taxon>Bacillati</taxon>
        <taxon>Actinomycetota</taxon>
        <taxon>Actinomycetes</taxon>
        <taxon>Mycobacteriales</taxon>
        <taxon>Nocardiaceae</taxon>
        <taxon>Rhodococcus</taxon>
    </lineage>
</organism>
<feature type="domain" description="Carrier" evidence="6">
    <location>
        <begin position="169"/>
        <end position="244"/>
    </location>
</feature>
<evidence type="ECO:0000256" key="3">
    <source>
        <dbReference type="ARBA" id="ARBA00022553"/>
    </source>
</evidence>
<dbReference type="SUPFAM" id="SSF52777">
    <property type="entry name" value="CoA-dependent acyltransferases"/>
    <property type="match status" value="16"/>
</dbReference>
<keyword evidence="3" id="KW-0597">Phosphoprotein</keyword>
<dbReference type="Pfam" id="PF00501">
    <property type="entry name" value="AMP-binding"/>
    <property type="match status" value="6"/>
</dbReference>
<evidence type="ECO:0000313" key="8">
    <source>
        <dbReference type="Proteomes" id="UP001233164"/>
    </source>
</evidence>
<evidence type="ECO:0000256" key="5">
    <source>
        <dbReference type="ARBA" id="ARBA00023194"/>
    </source>
</evidence>
<dbReference type="NCBIfam" id="NF004282">
    <property type="entry name" value="PRK05691.1"/>
    <property type="match status" value="7"/>
</dbReference>
<dbReference type="InterPro" id="IPR000873">
    <property type="entry name" value="AMP-dep_synth/lig_dom"/>
</dbReference>
<dbReference type="InterPro" id="IPR045851">
    <property type="entry name" value="AMP-bd_C_sf"/>
</dbReference>
<dbReference type="InterPro" id="IPR020845">
    <property type="entry name" value="AMP-binding_CS"/>
</dbReference>
<name>A0ABT7RMN4_9NOCA</name>
<dbReference type="InterPro" id="IPR009081">
    <property type="entry name" value="PP-bd_ACP"/>
</dbReference>
<evidence type="ECO:0000259" key="6">
    <source>
        <dbReference type="PROSITE" id="PS50075"/>
    </source>
</evidence>
<dbReference type="InterPro" id="IPR025110">
    <property type="entry name" value="AMP-bd_C"/>
</dbReference>
<dbReference type="SUPFAM" id="SSF56801">
    <property type="entry name" value="Acetyl-CoA synthetase-like"/>
    <property type="match status" value="7"/>
</dbReference>
<dbReference type="InterPro" id="IPR036736">
    <property type="entry name" value="ACP-like_sf"/>
</dbReference>
<dbReference type="PROSITE" id="PS50075">
    <property type="entry name" value="CARRIER"/>
    <property type="match status" value="6"/>
</dbReference>
<dbReference type="InterPro" id="IPR010060">
    <property type="entry name" value="NRPS_synth"/>
</dbReference>